<evidence type="ECO:0008006" key="4">
    <source>
        <dbReference type="Google" id="ProtNLM"/>
    </source>
</evidence>
<feature type="chain" id="PRO_5046257098" description="NTF2 fold domain-containing protein" evidence="1">
    <location>
        <begin position="19"/>
        <end position="103"/>
    </location>
</feature>
<evidence type="ECO:0000313" key="3">
    <source>
        <dbReference type="Proteomes" id="UP001501153"/>
    </source>
</evidence>
<dbReference type="EMBL" id="BAABGZ010000013">
    <property type="protein sequence ID" value="GAA4352795.1"/>
    <property type="molecule type" value="Genomic_DNA"/>
</dbReference>
<gene>
    <name evidence="2" type="ORF">GCM10023185_12800</name>
</gene>
<accession>A0ABP8I7E7</accession>
<dbReference type="Proteomes" id="UP001501153">
    <property type="component" value="Unassembled WGS sequence"/>
</dbReference>
<organism evidence="2 3">
    <name type="scientific">Hymenobacter saemangeumensis</name>
    <dbReference type="NCBI Taxonomy" id="1084522"/>
    <lineage>
        <taxon>Bacteria</taxon>
        <taxon>Pseudomonadati</taxon>
        <taxon>Bacteroidota</taxon>
        <taxon>Cytophagia</taxon>
        <taxon>Cytophagales</taxon>
        <taxon>Hymenobacteraceae</taxon>
        <taxon>Hymenobacter</taxon>
    </lineage>
</organism>
<keyword evidence="1" id="KW-0732">Signal</keyword>
<name>A0ABP8I7E7_9BACT</name>
<feature type="signal peptide" evidence="1">
    <location>
        <begin position="1"/>
        <end position="18"/>
    </location>
</feature>
<sequence>MKPLLLLALLLPAGQATAQTASNDAMPEKGYVPDAATAVAVAEAVLRPIYAQHGWKLQNCQPLAATLRNDSVWVVRKRRPGKGGPYAEISKATGCILVAEARK</sequence>
<proteinExistence type="predicted"/>
<dbReference type="RefSeq" id="WP_345234929.1">
    <property type="nucleotide sequence ID" value="NZ_BAABGZ010000013.1"/>
</dbReference>
<keyword evidence="3" id="KW-1185">Reference proteome</keyword>
<comment type="caution">
    <text evidence="2">The sequence shown here is derived from an EMBL/GenBank/DDBJ whole genome shotgun (WGS) entry which is preliminary data.</text>
</comment>
<reference evidence="3" key="1">
    <citation type="journal article" date="2019" name="Int. J. Syst. Evol. Microbiol.">
        <title>The Global Catalogue of Microorganisms (GCM) 10K type strain sequencing project: providing services to taxonomists for standard genome sequencing and annotation.</title>
        <authorList>
            <consortium name="The Broad Institute Genomics Platform"/>
            <consortium name="The Broad Institute Genome Sequencing Center for Infectious Disease"/>
            <person name="Wu L."/>
            <person name="Ma J."/>
        </authorList>
    </citation>
    <scope>NUCLEOTIDE SEQUENCE [LARGE SCALE GENOMIC DNA]</scope>
    <source>
        <strain evidence="3">JCM 17923</strain>
    </source>
</reference>
<evidence type="ECO:0000256" key="1">
    <source>
        <dbReference type="SAM" id="SignalP"/>
    </source>
</evidence>
<evidence type="ECO:0000313" key="2">
    <source>
        <dbReference type="EMBL" id="GAA4352795.1"/>
    </source>
</evidence>
<protein>
    <recommendedName>
        <fullName evidence="4">NTF2 fold domain-containing protein</fullName>
    </recommendedName>
</protein>